<accession>A0A0S4QL71</accession>
<reference evidence="5" key="1">
    <citation type="submission" date="2015-11" db="EMBL/GenBank/DDBJ databases">
        <authorList>
            <person name="Varghese N."/>
        </authorList>
    </citation>
    <scope>NUCLEOTIDE SEQUENCE [LARGE SCALE GENOMIC DNA]</scope>
    <source>
        <strain evidence="5">DSM 45899</strain>
    </source>
</reference>
<evidence type="ECO:0000313" key="4">
    <source>
        <dbReference type="EMBL" id="CUU55274.1"/>
    </source>
</evidence>
<feature type="transmembrane region" description="Helical" evidence="2">
    <location>
        <begin position="27"/>
        <end position="46"/>
    </location>
</feature>
<feature type="domain" description="Excalibur calcium-binding" evidence="3">
    <location>
        <begin position="151"/>
        <end position="187"/>
    </location>
</feature>
<dbReference type="Pfam" id="PF05901">
    <property type="entry name" value="Excalibur"/>
    <property type="match status" value="1"/>
</dbReference>
<name>A0A0S4QL71_9ACTN</name>
<dbReference type="EMBL" id="FAOZ01000004">
    <property type="protein sequence ID" value="CUU55274.1"/>
    <property type="molecule type" value="Genomic_DNA"/>
</dbReference>
<evidence type="ECO:0000256" key="2">
    <source>
        <dbReference type="SAM" id="Phobius"/>
    </source>
</evidence>
<feature type="compositionally biased region" description="Polar residues" evidence="1">
    <location>
        <begin position="119"/>
        <end position="130"/>
    </location>
</feature>
<dbReference type="InterPro" id="IPR008613">
    <property type="entry name" value="Excalibur_Ca-bd_domain"/>
</dbReference>
<keyword evidence="2" id="KW-0472">Membrane</keyword>
<protein>
    <submittedName>
        <fullName evidence="4">Excalibur calcium-binding domain-containing protein</fullName>
    </submittedName>
</protein>
<keyword evidence="2" id="KW-0812">Transmembrane</keyword>
<keyword evidence="5" id="KW-1185">Reference proteome</keyword>
<evidence type="ECO:0000259" key="3">
    <source>
        <dbReference type="SMART" id="SM00894"/>
    </source>
</evidence>
<evidence type="ECO:0000256" key="1">
    <source>
        <dbReference type="SAM" id="MobiDB-lite"/>
    </source>
</evidence>
<keyword evidence="2" id="KW-1133">Transmembrane helix</keyword>
<organism evidence="4 5">
    <name type="scientific">Parafrankia irregularis</name>
    <dbReference type="NCBI Taxonomy" id="795642"/>
    <lineage>
        <taxon>Bacteria</taxon>
        <taxon>Bacillati</taxon>
        <taxon>Actinomycetota</taxon>
        <taxon>Actinomycetes</taxon>
        <taxon>Frankiales</taxon>
        <taxon>Frankiaceae</taxon>
        <taxon>Parafrankia</taxon>
    </lineage>
</organism>
<feature type="compositionally biased region" description="Low complexity" evidence="1">
    <location>
        <begin position="63"/>
        <end position="76"/>
    </location>
</feature>
<gene>
    <name evidence="4" type="ORF">Ga0074812_104355</name>
</gene>
<feature type="region of interest" description="Disordered" evidence="1">
    <location>
        <begin position="92"/>
        <end position="145"/>
    </location>
</feature>
<sequence length="187" mass="18971">MQARAMARRPAEWSAQAVRWARLHPRAGGGIGGAFLVLLLVVAALVPAQGPGNASTAATGTDLPPTTSPAGALAPTTAPALLPVPEVVSVQEAAPTPTAPPVIRRPQTTAPAMPVAASTPASRQKTTQKATHPAPSATRSPAKATPSPAVFYSSCLTARLAGAAPLYEGQPGYSRWLDWDGDGVACD</sequence>
<dbReference type="AlphaFoldDB" id="A0A0S4QL71"/>
<proteinExistence type="predicted"/>
<dbReference type="Proteomes" id="UP000198802">
    <property type="component" value="Unassembled WGS sequence"/>
</dbReference>
<dbReference type="SMART" id="SM00894">
    <property type="entry name" value="Excalibur"/>
    <property type="match status" value="1"/>
</dbReference>
<feature type="region of interest" description="Disordered" evidence="1">
    <location>
        <begin position="51"/>
        <end position="76"/>
    </location>
</feature>
<evidence type="ECO:0000313" key="5">
    <source>
        <dbReference type="Proteomes" id="UP000198802"/>
    </source>
</evidence>